<evidence type="ECO:0000313" key="3">
    <source>
        <dbReference type="EMBL" id="RNB77628.1"/>
    </source>
</evidence>
<feature type="signal peptide" evidence="1">
    <location>
        <begin position="1"/>
        <end position="25"/>
    </location>
</feature>
<evidence type="ECO:0000313" key="4">
    <source>
        <dbReference type="Proteomes" id="UP000281915"/>
    </source>
</evidence>
<dbReference type="Proteomes" id="UP000281915">
    <property type="component" value="Unassembled WGS sequence"/>
</dbReference>
<dbReference type="Gene3D" id="3.40.190.120">
    <property type="entry name" value="Osmoprotection protein (prox), domain 2"/>
    <property type="match status" value="1"/>
</dbReference>
<keyword evidence="1" id="KW-0732">Signal</keyword>
<accession>A0A3M8CPN8</accession>
<proteinExistence type="predicted"/>
<dbReference type="Pfam" id="PF04069">
    <property type="entry name" value="OpuAC"/>
    <property type="match status" value="1"/>
</dbReference>
<feature type="chain" id="PRO_5039160156" evidence="1">
    <location>
        <begin position="26"/>
        <end position="300"/>
    </location>
</feature>
<feature type="domain" description="ABC-type glycine betaine transport system substrate-binding" evidence="2">
    <location>
        <begin position="29"/>
        <end position="292"/>
    </location>
</feature>
<dbReference type="SUPFAM" id="SSF53850">
    <property type="entry name" value="Periplasmic binding protein-like II"/>
    <property type="match status" value="1"/>
</dbReference>
<dbReference type="RefSeq" id="WP_122913897.1">
    <property type="nucleotide sequence ID" value="NZ_RHHT01000029.1"/>
</dbReference>
<protein>
    <submittedName>
        <fullName evidence="3">Osmoprotectant ABC transporter substrate-binding protein</fullName>
    </submittedName>
</protein>
<dbReference type="GO" id="GO:0043190">
    <property type="term" value="C:ATP-binding cassette (ABC) transporter complex"/>
    <property type="evidence" value="ECO:0007669"/>
    <property type="project" value="InterPro"/>
</dbReference>
<reference evidence="3 4" key="1">
    <citation type="submission" date="2018-10" db="EMBL/GenBank/DDBJ databases">
        <title>Phylogenomics of Brevibacillus.</title>
        <authorList>
            <person name="Dunlap C."/>
        </authorList>
    </citation>
    <scope>NUCLEOTIDE SEQUENCE [LARGE SCALE GENOMIC DNA]</scope>
    <source>
        <strain evidence="3 4">JCM 15085</strain>
    </source>
</reference>
<dbReference type="InterPro" id="IPR007210">
    <property type="entry name" value="ABC_Gly_betaine_transp_sub-bd"/>
</dbReference>
<dbReference type="GO" id="GO:0022857">
    <property type="term" value="F:transmembrane transporter activity"/>
    <property type="evidence" value="ECO:0007669"/>
    <property type="project" value="InterPro"/>
</dbReference>
<comment type="caution">
    <text evidence="3">The sequence shown here is derived from an EMBL/GenBank/DDBJ whole genome shotgun (WGS) entry which is preliminary data.</text>
</comment>
<dbReference type="CDD" id="cd13608">
    <property type="entry name" value="PBP2_OpuCC_like"/>
    <property type="match status" value="1"/>
</dbReference>
<name>A0A3M8CPN8_9BACL</name>
<organism evidence="3 4">
    <name type="scientific">Brevibacillus panacihumi</name>
    <dbReference type="NCBI Taxonomy" id="497735"/>
    <lineage>
        <taxon>Bacteria</taxon>
        <taxon>Bacillati</taxon>
        <taxon>Bacillota</taxon>
        <taxon>Bacilli</taxon>
        <taxon>Bacillales</taxon>
        <taxon>Paenibacillaceae</taxon>
        <taxon>Brevibacillus</taxon>
    </lineage>
</organism>
<dbReference type="AlphaFoldDB" id="A0A3M8CPN8"/>
<dbReference type="EMBL" id="RHHT01000029">
    <property type="protein sequence ID" value="RNB77628.1"/>
    <property type="molecule type" value="Genomic_DNA"/>
</dbReference>
<gene>
    <name evidence="3" type="ORF">EDM58_14195</name>
</gene>
<evidence type="ECO:0000259" key="2">
    <source>
        <dbReference type="Pfam" id="PF04069"/>
    </source>
</evidence>
<dbReference type="PROSITE" id="PS51257">
    <property type="entry name" value="PROKAR_LIPOPROTEIN"/>
    <property type="match status" value="1"/>
</dbReference>
<sequence length="300" mass="33407">MIKGNWIKALIITGLSLLLATGCSSGDVVKIGHQPTSEQTILAHMLKQVIEGNSDLKTELVGGLGATPVVLKAMQNNDIQISAVRYVGTDITSSLGLEEFSKDPQEAFDLVKNGVAEKFDQLWFPSYGFENTYVFTVRKELADKYNLQKISDLAAHAKELSLGTDSSWLERPNDGYQAFIQEYGFQFGKTTPMDIGLVYKAVDTKEVDIVLAYSTDSRLKEYNLVTLEDDKHFFPPYGASPVVRNDTLKKYPQLEEVINKLTGKIDTQTMTALNYQADIEKKDPAAIAREFLLEHGLIQK</sequence>
<evidence type="ECO:0000256" key="1">
    <source>
        <dbReference type="SAM" id="SignalP"/>
    </source>
</evidence>
<dbReference type="Gene3D" id="3.40.190.10">
    <property type="entry name" value="Periplasmic binding protein-like II"/>
    <property type="match status" value="1"/>
</dbReference>